<evidence type="ECO:0000256" key="1">
    <source>
        <dbReference type="PROSITE-ProRule" id="PRU00191"/>
    </source>
</evidence>
<proteinExistence type="predicted"/>
<dbReference type="SUPFAM" id="SSF55550">
    <property type="entry name" value="SH2 domain"/>
    <property type="match status" value="1"/>
</dbReference>
<accession>A0A3P6NBA5</accession>
<evidence type="ECO:0000313" key="5">
    <source>
        <dbReference type="Proteomes" id="UP000267096"/>
    </source>
</evidence>
<sequence>MCPRGGWGEEEGNGDLPDHQKKELDSGSIITSLQISSKEAGGMGRSLNDEPYYHGFMSAEECEPLLKNSGDFLVRKVQVDGEAEYAITVRVDASVVMSFLIKRSKSVRLYYRFADHHR</sequence>
<evidence type="ECO:0000313" key="4">
    <source>
        <dbReference type="EMBL" id="VDK21742.1"/>
    </source>
</evidence>
<name>A0A3P6NBA5_ANISI</name>
<dbReference type="PROSITE" id="PS50001">
    <property type="entry name" value="SH2"/>
    <property type="match status" value="1"/>
</dbReference>
<protein>
    <recommendedName>
        <fullName evidence="3">SH2 domain-containing protein</fullName>
    </recommendedName>
</protein>
<dbReference type="EMBL" id="UYRR01005362">
    <property type="protein sequence ID" value="VDK21742.1"/>
    <property type="molecule type" value="Genomic_DNA"/>
</dbReference>
<reference evidence="4 5" key="1">
    <citation type="submission" date="2018-11" db="EMBL/GenBank/DDBJ databases">
        <authorList>
            <consortium name="Pathogen Informatics"/>
        </authorList>
    </citation>
    <scope>NUCLEOTIDE SEQUENCE [LARGE SCALE GENOMIC DNA]</scope>
</reference>
<feature type="region of interest" description="Disordered" evidence="2">
    <location>
        <begin position="1"/>
        <end position="23"/>
    </location>
</feature>
<feature type="domain" description="SH2" evidence="3">
    <location>
        <begin position="52"/>
        <end position="118"/>
    </location>
</feature>
<dbReference type="InterPro" id="IPR036860">
    <property type="entry name" value="SH2_dom_sf"/>
</dbReference>
<evidence type="ECO:0000259" key="3">
    <source>
        <dbReference type="PROSITE" id="PS50001"/>
    </source>
</evidence>
<keyword evidence="1" id="KW-0727">SH2 domain</keyword>
<evidence type="ECO:0000256" key="2">
    <source>
        <dbReference type="SAM" id="MobiDB-lite"/>
    </source>
</evidence>
<dbReference type="Gene3D" id="3.30.505.10">
    <property type="entry name" value="SH2 domain"/>
    <property type="match status" value="1"/>
</dbReference>
<gene>
    <name evidence="4" type="ORF">ASIM_LOCUS3455</name>
</gene>
<organism evidence="4 5">
    <name type="scientific">Anisakis simplex</name>
    <name type="common">Herring worm</name>
    <dbReference type="NCBI Taxonomy" id="6269"/>
    <lineage>
        <taxon>Eukaryota</taxon>
        <taxon>Metazoa</taxon>
        <taxon>Ecdysozoa</taxon>
        <taxon>Nematoda</taxon>
        <taxon>Chromadorea</taxon>
        <taxon>Rhabditida</taxon>
        <taxon>Spirurina</taxon>
        <taxon>Ascaridomorpha</taxon>
        <taxon>Ascaridoidea</taxon>
        <taxon>Anisakidae</taxon>
        <taxon>Anisakis</taxon>
        <taxon>Anisakis simplex complex</taxon>
    </lineage>
</organism>
<dbReference type="InterPro" id="IPR000980">
    <property type="entry name" value="SH2"/>
</dbReference>
<dbReference type="Proteomes" id="UP000267096">
    <property type="component" value="Unassembled WGS sequence"/>
</dbReference>
<keyword evidence="5" id="KW-1185">Reference proteome</keyword>
<dbReference type="Pfam" id="PF00017">
    <property type="entry name" value="SH2"/>
    <property type="match status" value="1"/>
</dbReference>
<dbReference type="OrthoDB" id="546826at2759"/>
<dbReference type="AlphaFoldDB" id="A0A3P6NBA5"/>